<feature type="transmembrane region" description="Helical" evidence="1">
    <location>
        <begin position="12"/>
        <end position="30"/>
    </location>
</feature>
<keyword evidence="1" id="KW-0472">Membrane</keyword>
<feature type="transmembrane region" description="Helical" evidence="1">
    <location>
        <begin position="76"/>
        <end position="92"/>
    </location>
</feature>
<protein>
    <submittedName>
        <fullName evidence="2">AzlD domain-containing protein</fullName>
    </submittedName>
</protein>
<dbReference type="InterPro" id="IPR008407">
    <property type="entry name" value="Brnchd-chn_aa_trnsp_AzlD"/>
</dbReference>
<sequence>MPPDGTLDLLWPYIYIAIAGWLATDMWRWLGVLLGSRISEDSVALIWVRSVATALVAAVVARLILYPAGSLEATPVMLRVVAVIVGFLAFLGARKNIFAGIVSAEVILVAGIIYLQ</sequence>
<keyword evidence="3" id="KW-1185">Reference proteome</keyword>
<evidence type="ECO:0000256" key="1">
    <source>
        <dbReference type="SAM" id="Phobius"/>
    </source>
</evidence>
<keyword evidence="1" id="KW-0812">Transmembrane</keyword>
<feature type="transmembrane region" description="Helical" evidence="1">
    <location>
        <begin position="42"/>
        <end position="64"/>
    </location>
</feature>
<dbReference type="Pfam" id="PF05437">
    <property type="entry name" value="AzlD"/>
    <property type="match status" value="1"/>
</dbReference>
<name>A0ABT4VUV1_9HYPH</name>
<feature type="transmembrane region" description="Helical" evidence="1">
    <location>
        <begin position="97"/>
        <end position="115"/>
    </location>
</feature>
<evidence type="ECO:0000313" key="3">
    <source>
        <dbReference type="Proteomes" id="UP001148313"/>
    </source>
</evidence>
<keyword evidence="1" id="KW-1133">Transmembrane helix</keyword>
<organism evidence="2 3">
    <name type="scientific">Hoeflea poritis</name>
    <dbReference type="NCBI Taxonomy" id="2993659"/>
    <lineage>
        <taxon>Bacteria</taxon>
        <taxon>Pseudomonadati</taxon>
        <taxon>Pseudomonadota</taxon>
        <taxon>Alphaproteobacteria</taxon>
        <taxon>Hyphomicrobiales</taxon>
        <taxon>Rhizobiaceae</taxon>
        <taxon>Hoeflea</taxon>
    </lineage>
</organism>
<proteinExistence type="predicted"/>
<comment type="caution">
    <text evidence="2">The sequence shown here is derived from an EMBL/GenBank/DDBJ whole genome shotgun (WGS) entry which is preliminary data.</text>
</comment>
<accession>A0ABT4VUV1</accession>
<reference evidence="2" key="1">
    <citation type="submission" date="2022-11" db="EMBL/GenBank/DDBJ databases">
        <title>Hoeflea poritis sp. nov., isolated from scleractinian coral Porites lutea.</title>
        <authorList>
            <person name="Zhang G."/>
            <person name="Wei Q."/>
            <person name="Cai L."/>
        </authorList>
    </citation>
    <scope>NUCLEOTIDE SEQUENCE</scope>
    <source>
        <strain evidence="2">E7-10</strain>
    </source>
</reference>
<dbReference type="EMBL" id="JAPJZH010000015">
    <property type="protein sequence ID" value="MDA4847763.1"/>
    <property type="molecule type" value="Genomic_DNA"/>
</dbReference>
<dbReference type="Proteomes" id="UP001148313">
    <property type="component" value="Unassembled WGS sequence"/>
</dbReference>
<evidence type="ECO:0000313" key="2">
    <source>
        <dbReference type="EMBL" id="MDA4847763.1"/>
    </source>
</evidence>
<gene>
    <name evidence="2" type="ORF">OOZ53_20555</name>
</gene>
<dbReference type="RefSeq" id="WP_271091601.1">
    <property type="nucleotide sequence ID" value="NZ_JAPJZH010000015.1"/>
</dbReference>